<comment type="caution">
    <text evidence="1">The sequence shown here is derived from an EMBL/GenBank/DDBJ whole genome shotgun (WGS) entry which is preliminary data.</text>
</comment>
<feature type="non-terminal residue" evidence="1">
    <location>
        <position position="35"/>
    </location>
</feature>
<dbReference type="EMBL" id="JAMZMK010008880">
    <property type="protein sequence ID" value="KAI7738071.1"/>
    <property type="molecule type" value="Genomic_DNA"/>
</dbReference>
<dbReference type="Proteomes" id="UP001206925">
    <property type="component" value="Unassembled WGS sequence"/>
</dbReference>
<organism evidence="1 2">
    <name type="scientific">Ambrosia artemisiifolia</name>
    <name type="common">Common ragweed</name>
    <dbReference type="NCBI Taxonomy" id="4212"/>
    <lineage>
        <taxon>Eukaryota</taxon>
        <taxon>Viridiplantae</taxon>
        <taxon>Streptophyta</taxon>
        <taxon>Embryophyta</taxon>
        <taxon>Tracheophyta</taxon>
        <taxon>Spermatophyta</taxon>
        <taxon>Magnoliopsida</taxon>
        <taxon>eudicotyledons</taxon>
        <taxon>Gunneridae</taxon>
        <taxon>Pentapetalae</taxon>
        <taxon>asterids</taxon>
        <taxon>campanulids</taxon>
        <taxon>Asterales</taxon>
        <taxon>Asteraceae</taxon>
        <taxon>Asteroideae</taxon>
        <taxon>Heliantheae alliance</taxon>
        <taxon>Heliantheae</taxon>
        <taxon>Ambrosia</taxon>
    </lineage>
</organism>
<sequence length="35" mass="4061">MLPPRLITSQVFVQATFCHINSDSRNNTWQPMTLL</sequence>
<accession>A0AAD5GF52</accession>
<evidence type="ECO:0000313" key="2">
    <source>
        <dbReference type="Proteomes" id="UP001206925"/>
    </source>
</evidence>
<protein>
    <submittedName>
        <fullName evidence="1">Uncharacterized protein</fullName>
    </submittedName>
</protein>
<evidence type="ECO:0000313" key="1">
    <source>
        <dbReference type="EMBL" id="KAI7738071.1"/>
    </source>
</evidence>
<reference evidence="1" key="1">
    <citation type="submission" date="2022-06" db="EMBL/GenBank/DDBJ databases">
        <title>Uncovering the hologenomic basis of an extraordinary plant invasion.</title>
        <authorList>
            <person name="Bieker V.C."/>
            <person name="Martin M.D."/>
            <person name="Gilbert T."/>
            <person name="Hodgins K."/>
            <person name="Battlay P."/>
            <person name="Petersen B."/>
            <person name="Wilson J."/>
        </authorList>
    </citation>
    <scope>NUCLEOTIDE SEQUENCE</scope>
    <source>
        <strain evidence="1">AA19_3_7</strain>
        <tissue evidence="1">Leaf</tissue>
    </source>
</reference>
<keyword evidence="2" id="KW-1185">Reference proteome</keyword>
<dbReference type="AlphaFoldDB" id="A0AAD5GF52"/>
<gene>
    <name evidence="1" type="ORF">M8C21_018060</name>
</gene>
<name>A0AAD5GF52_AMBAR</name>
<proteinExistence type="predicted"/>